<dbReference type="SUPFAM" id="SSF56349">
    <property type="entry name" value="DNA breaking-rejoining enzymes"/>
    <property type="match status" value="1"/>
</dbReference>
<dbReference type="Proteomes" id="UP000443582">
    <property type="component" value="Unassembled WGS sequence"/>
</dbReference>
<dbReference type="EMBL" id="QDKL01000002">
    <property type="protein sequence ID" value="RZF21734.1"/>
    <property type="molecule type" value="Genomic_DNA"/>
</dbReference>
<dbReference type="PROSITE" id="PS51900">
    <property type="entry name" value="CB"/>
    <property type="match status" value="1"/>
</dbReference>
<dbReference type="InterPro" id="IPR010998">
    <property type="entry name" value="Integrase_recombinase_N"/>
</dbReference>
<accession>A0ABY0IFM8</accession>
<dbReference type="PANTHER" id="PTHR30349:SF64">
    <property type="entry name" value="PROPHAGE INTEGRASE INTD-RELATED"/>
    <property type="match status" value="1"/>
</dbReference>
<evidence type="ECO:0000256" key="4">
    <source>
        <dbReference type="ARBA" id="ARBA00023172"/>
    </source>
</evidence>
<protein>
    <submittedName>
        <fullName evidence="9">Site-specific integrase</fullName>
    </submittedName>
</protein>
<dbReference type="InterPro" id="IPR044068">
    <property type="entry name" value="CB"/>
</dbReference>
<evidence type="ECO:0000313" key="10">
    <source>
        <dbReference type="Proteomes" id="UP000443582"/>
    </source>
</evidence>
<keyword evidence="10" id="KW-1185">Reference proteome</keyword>
<dbReference type="PANTHER" id="PTHR30349">
    <property type="entry name" value="PHAGE INTEGRASE-RELATED"/>
    <property type="match status" value="1"/>
</dbReference>
<keyword evidence="4" id="KW-0233">DNA recombination</keyword>
<comment type="similarity">
    <text evidence="1">Belongs to the 'phage' integrase family.</text>
</comment>
<dbReference type="InterPro" id="IPR011010">
    <property type="entry name" value="DNA_brk_join_enz"/>
</dbReference>
<dbReference type="Gene3D" id="1.10.150.130">
    <property type="match status" value="1"/>
</dbReference>
<dbReference type="InterPro" id="IPR013762">
    <property type="entry name" value="Integrase-like_cat_sf"/>
</dbReference>
<dbReference type="InterPro" id="IPR002104">
    <property type="entry name" value="Integrase_catalytic"/>
</dbReference>
<dbReference type="InterPro" id="IPR050090">
    <property type="entry name" value="Tyrosine_recombinase_XerCD"/>
</dbReference>
<dbReference type="PROSITE" id="PS51898">
    <property type="entry name" value="TYR_RECOMBINASE"/>
    <property type="match status" value="1"/>
</dbReference>
<dbReference type="RefSeq" id="WP_115361419.1">
    <property type="nucleotide sequence ID" value="NZ_QDKL01000002.1"/>
</dbReference>
<evidence type="ECO:0000259" key="8">
    <source>
        <dbReference type="PROSITE" id="PS51900"/>
    </source>
</evidence>
<evidence type="ECO:0000256" key="3">
    <source>
        <dbReference type="ARBA" id="ARBA00023125"/>
    </source>
</evidence>
<evidence type="ECO:0000313" key="9">
    <source>
        <dbReference type="EMBL" id="RZF21734.1"/>
    </source>
</evidence>
<dbReference type="CDD" id="cd00796">
    <property type="entry name" value="INT_Rci_Hp1_C"/>
    <property type="match status" value="1"/>
</dbReference>
<evidence type="ECO:0000256" key="6">
    <source>
        <dbReference type="SAM" id="MobiDB-lite"/>
    </source>
</evidence>
<dbReference type="Pfam" id="PF00589">
    <property type="entry name" value="Phage_integrase"/>
    <property type="match status" value="1"/>
</dbReference>
<sequence length="367" mass="42961">MAKLDEDKKGTKTSKKCSKTSENAQKQKKYRVDIRMPHGKRISKVFYRKYDADQFRAKMLVERQRIIDTGVNIDGEITFKKFAEMWLREHVIGRKAEKTIRGYKSNFKMYILPVLGEVKLKHINYHHAKKLESYVLKQGKKNRTVNKVMMVLKTVINEAVKLDYLVRSPIRGFKELKEDPSQLEYWSKEEIKQFIDKNQNNPLLDFYQMTLNTGLRLGEICGLCWDRVDFNGGFISINRSLTREGLRNTTKTHKGRYIPMNDKVRAILENRLKTRNSQFVFSTPSGEALPYSHINQRHFKKAQRVAGLSKIIRFHDLRHTFASHFMMNGGNLYTLQKLLGHSDIKTTMIYAHLDKDFMIEAANVVSF</sequence>
<evidence type="ECO:0000256" key="2">
    <source>
        <dbReference type="ARBA" id="ARBA00022908"/>
    </source>
</evidence>
<dbReference type="InterPro" id="IPR004107">
    <property type="entry name" value="Integrase_SAM-like_N"/>
</dbReference>
<feature type="region of interest" description="Disordered" evidence="6">
    <location>
        <begin position="1"/>
        <end position="28"/>
    </location>
</feature>
<evidence type="ECO:0000256" key="5">
    <source>
        <dbReference type="PROSITE-ProRule" id="PRU01248"/>
    </source>
</evidence>
<reference evidence="10" key="1">
    <citation type="journal article" date="2019" name="Int. J. Syst. Evol. Microbiol.">
        <title>Halobacteriovorax valvorus sp. nov., a novel prokaryotic predator isolated from coastal seawater of China.</title>
        <authorList>
            <person name="Chen M.-X."/>
        </authorList>
    </citation>
    <scope>NUCLEOTIDE SEQUENCE [LARGE SCALE GENOMIC DNA]</scope>
    <source>
        <strain evidence="10">BL9</strain>
    </source>
</reference>
<keyword evidence="2" id="KW-0229">DNA integration</keyword>
<dbReference type="Gene3D" id="1.10.443.10">
    <property type="entry name" value="Intergrase catalytic core"/>
    <property type="match status" value="1"/>
</dbReference>
<feature type="domain" description="Core-binding (CB)" evidence="8">
    <location>
        <begin position="77"/>
        <end position="160"/>
    </location>
</feature>
<name>A0ABY0IFM8_9BACT</name>
<keyword evidence="3 5" id="KW-0238">DNA-binding</keyword>
<gene>
    <name evidence="9" type="ORF">DAY19_08575</name>
</gene>
<dbReference type="Pfam" id="PF14659">
    <property type="entry name" value="Phage_int_SAM_3"/>
    <property type="match status" value="1"/>
</dbReference>
<feature type="domain" description="Tyr recombinase" evidence="7">
    <location>
        <begin position="181"/>
        <end position="363"/>
    </location>
</feature>
<evidence type="ECO:0000259" key="7">
    <source>
        <dbReference type="PROSITE" id="PS51898"/>
    </source>
</evidence>
<comment type="caution">
    <text evidence="9">The sequence shown here is derived from an EMBL/GenBank/DDBJ whole genome shotgun (WGS) entry which is preliminary data.</text>
</comment>
<organism evidence="9 10">
    <name type="scientific">Halobacteriovorax vibrionivorans</name>
    <dbReference type="NCBI Taxonomy" id="2152716"/>
    <lineage>
        <taxon>Bacteria</taxon>
        <taxon>Pseudomonadati</taxon>
        <taxon>Bdellovibrionota</taxon>
        <taxon>Bacteriovoracia</taxon>
        <taxon>Bacteriovoracales</taxon>
        <taxon>Halobacteriovoraceae</taxon>
        <taxon>Halobacteriovorax</taxon>
    </lineage>
</organism>
<evidence type="ECO:0000256" key="1">
    <source>
        <dbReference type="ARBA" id="ARBA00008857"/>
    </source>
</evidence>
<proteinExistence type="inferred from homology"/>
<feature type="compositionally biased region" description="Basic and acidic residues" evidence="6">
    <location>
        <begin position="1"/>
        <end position="10"/>
    </location>
</feature>